<protein>
    <submittedName>
        <fullName evidence="1">Uncharacterized protein</fullName>
    </submittedName>
</protein>
<sequence>KCAFKKMLQSNKEMHNKKGVSWDRWLDGMKTFINRQK</sequence>
<name>X1SYA8_9ZZZZ</name>
<gene>
    <name evidence="1" type="ORF">S12H4_31453</name>
</gene>
<dbReference type="EMBL" id="BARW01018357">
    <property type="protein sequence ID" value="GAI98042.1"/>
    <property type="molecule type" value="Genomic_DNA"/>
</dbReference>
<accession>X1SYA8</accession>
<dbReference type="AlphaFoldDB" id="X1SYA8"/>
<proteinExistence type="predicted"/>
<organism evidence="1">
    <name type="scientific">marine sediment metagenome</name>
    <dbReference type="NCBI Taxonomy" id="412755"/>
    <lineage>
        <taxon>unclassified sequences</taxon>
        <taxon>metagenomes</taxon>
        <taxon>ecological metagenomes</taxon>
    </lineage>
</organism>
<evidence type="ECO:0000313" key="1">
    <source>
        <dbReference type="EMBL" id="GAI98042.1"/>
    </source>
</evidence>
<comment type="caution">
    <text evidence="1">The sequence shown here is derived from an EMBL/GenBank/DDBJ whole genome shotgun (WGS) entry which is preliminary data.</text>
</comment>
<feature type="non-terminal residue" evidence="1">
    <location>
        <position position="1"/>
    </location>
</feature>
<reference evidence="1" key="1">
    <citation type="journal article" date="2014" name="Front. Microbiol.">
        <title>High frequency of phylogenetically diverse reductive dehalogenase-homologous genes in deep subseafloor sedimentary metagenomes.</title>
        <authorList>
            <person name="Kawai M."/>
            <person name="Futagami T."/>
            <person name="Toyoda A."/>
            <person name="Takaki Y."/>
            <person name="Nishi S."/>
            <person name="Hori S."/>
            <person name="Arai W."/>
            <person name="Tsubouchi T."/>
            <person name="Morono Y."/>
            <person name="Uchiyama I."/>
            <person name="Ito T."/>
            <person name="Fujiyama A."/>
            <person name="Inagaki F."/>
            <person name="Takami H."/>
        </authorList>
    </citation>
    <scope>NUCLEOTIDE SEQUENCE</scope>
    <source>
        <strain evidence="1">Expedition CK06-06</strain>
    </source>
</reference>